<gene>
    <name evidence="1" type="ORF">GNF81_06835</name>
</gene>
<accession>A0AAW9J0Y8</accession>
<name>A0AAW9J0Y8_CLOPF</name>
<comment type="caution">
    <text evidence="1">The sequence shown here is derived from an EMBL/GenBank/DDBJ whole genome shotgun (WGS) entry which is preliminary data.</text>
</comment>
<dbReference type="AlphaFoldDB" id="A0AAW9J0Y8"/>
<organism evidence="1 2">
    <name type="scientific">Clostridium perfringens</name>
    <dbReference type="NCBI Taxonomy" id="1502"/>
    <lineage>
        <taxon>Bacteria</taxon>
        <taxon>Bacillati</taxon>
        <taxon>Bacillota</taxon>
        <taxon>Clostridia</taxon>
        <taxon>Eubacteriales</taxon>
        <taxon>Clostridiaceae</taxon>
        <taxon>Clostridium</taxon>
    </lineage>
</organism>
<dbReference type="RefSeq" id="WP_322384616.1">
    <property type="nucleotide sequence ID" value="NZ_WNUT01000002.1"/>
</dbReference>
<evidence type="ECO:0000313" key="1">
    <source>
        <dbReference type="EMBL" id="MDZ5032508.1"/>
    </source>
</evidence>
<dbReference type="Proteomes" id="UP001289066">
    <property type="component" value="Unassembled WGS sequence"/>
</dbReference>
<dbReference type="SUPFAM" id="SSF51261">
    <property type="entry name" value="Duplicated hybrid motif"/>
    <property type="match status" value="1"/>
</dbReference>
<proteinExistence type="predicted"/>
<dbReference type="Gene3D" id="2.70.70.10">
    <property type="entry name" value="Glucose Permease (Domain IIA)"/>
    <property type="match status" value="1"/>
</dbReference>
<sequence>MLNKSDNEIYIMAPSEGNVLDYIVLNKAFNLEDLEDIISLNSHNEFLFSPVHGEVINISKDYGFIEIGMKEGVNIIVSTHINKNIKAIEPMVDIGGNVLTGQILMYFEKENDCDMPITVAIKKSNLIKKSIKSTNRNININEYIMKLNLILNCNIKLN</sequence>
<reference evidence="1" key="1">
    <citation type="submission" date="2019-11" db="EMBL/GenBank/DDBJ databases">
        <title>Characterization of Clostridium perfringens isolates from swine manure treated agricultural soils.</title>
        <authorList>
            <person name="Wushke S.T."/>
        </authorList>
    </citation>
    <scope>NUCLEOTIDE SEQUENCE</scope>
    <source>
        <strain evidence="1">X15</strain>
    </source>
</reference>
<protein>
    <submittedName>
        <fullName evidence="1">Uncharacterized protein</fullName>
    </submittedName>
</protein>
<dbReference type="InterPro" id="IPR011055">
    <property type="entry name" value="Dup_hybrid_motif"/>
</dbReference>
<dbReference type="EMBL" id="WNVG01000016">
    <property type="protein sequence ID" value="MDZ5032508.1"/>
    <property type="molecule type" value="Genomic_DNA"/>
</dbReference>
<evidence type="ECO:0000313" key="2">
    <source>
        <dbReference type="Proteomes" id="UP001289066"/>
    </source>
</evidence>